<name>A0A916SBS9_9BACI</name>
<dbReference type="Proteomes" id="UP000613512">
    <property type="component" value="Unassembled WGS sequence"/>
</dbReference>
<dbReference type="AlphaFoldDB" id="A0A916SBS9"/>
<reference evidence="1" key="1">
    <citation type="journal article" date="2014" name="Int. J. Syst. Evol. Microbiol.">
        <title>Complete genome sequence of Corynebacterium casei LMG S-19264T (=DSM 44701T), isolated from a smear-ripened cheese.</title>
        <authorList>
            <consortium name="US DOE Joint Genome Institute (JGI-PGF)"/>
            <person name="Walter F."/>
            <person name="Albersmeier A."/>
            <person name="Kalinowski J."/>
            <person name="Ruckert C."/>
        </authorList>
    </citation>
    <scope>NUCLEOTIDE SEQUENCE</scope>
    <source>
        <strain evidence="1">CGMCC 1.12408</strain>
    </source>
</reference>
<keyword evidence="2" id="KW-1185">Reference proteome</keyword>
<sequence>MSDTSRSLLDFVERVKEVNYSIKNACGREFPHAFLFCWNNTPVNYSGNI</sequence>
<protein>
    <submittedName>
        <fullName evidence="1">Uncharacterized protein</fullName>
    </submittedName>
</protein>
<gene>
    <name evidence="1" type="ORF">GCM10008025_39040</name>
</gene>
<evidence type="ECO:0000313" key="1">
    <source>
        <dbReference type="EMBL" id="GGA92803.1"/>
    </source>
</evidence>
<evidence type="ECO:0000313" key="2">
    <source>
        <dbReference type="Proteomes" id="UP000613512"/>
    </source>
</evidence>
<dbReference type="EMBL" id="BMEY01000035">
    <property type="protein sequence ID" value="GGA92803.1"/>
    <property type="molecule type" value="Genomic_DNA"/>
</dbReference>
<organism evidence="1 2">
    <name type="scientific">Ornithinibacillus halotolerans</name>
    <dbReference type="NCBI Taxonomy" id="1274357"/>
    <lineage>
        <taxon>Bacteria</taxon>
        <taxon>Bacillati</taxon>
        <taxon>Bacillota</taxon>
        <taxon>Bacilli</taxon>
        <taxon>Bacillales</taxon>
        <taxon>Bacillaceae</taxon>
        <taxon>Ornithinibacillus</taxon>
    </lineage>
</organism>
<comment type="caution">
    <text evidence="1">The sequence shown here is derived from an EMBL/GenBank/DDBJ whole genome shotgun (WGS) entry which is preliminary data.</text>
</comment>
<proteinExistence type="predicted"/>
<reference evidence="1" key="2">
    <citation type="submission" date="2020-09" db="EMBL/GenBank/DDBJ databases">
        <authorList>
            <person name="Sun Q."/>
            <person name="Zhou Y."/>
        </authorList>
    </citation>
    <scope>NUCLEOTIDE SEQUENCE</scope>
    <source>
        <strain evidence="1">CGMCC 1.12408</strain>
    </source>
</reference>
<accession>A0A916SBS9</accession>